<evidence type="ECO:0000313" key="3">
    <source>
        <dbReference type="Proteomes" id="UP000519004"/>
    </source>
</evidence>
<dbReference type="AlphaFoldDB" id="A0A7W8DD64"/>
<proteinExistence type="predicted"/>
<organism evidence="2 3">
    <name type="scientific">Rehaibacterium terrae</name>
    <dbReference type="NCBI Taxonomy" id="1341696"/>
    <lineage>
        <taxon>Bacteria</taxon>
        <taxon>Pseudomonadati</taxon>
        <taxon>Pseudomonadota</taxon>
        <taxon>Gammaproteobacteria</taxon>
        <taxon>Lysobacterales</taxon>
        <taxon>Lysobacteraceae</taxon>
        <taxon>Rehaibacterium</taxon>
    </lineage>
</organism>
<gene>
    <name evidence="2" type="ORF">HNQ58_000804</name>
</gene>
<accession>A0A7W8DD64</accession>
<name>A0A7W8DD64_9GAMM</name>
<feature type="chain" id="PRO_5030525385" description="Lipoprotein SmpA/OmlA domain-containing protein" evidence="1">
    <location>
        <begin position="19"/>
        <end position="114"/>
    </location>
</feature>
<evidence type="ECO:0008006" key="4">
    <source>
        <dbReference type="Google" id="ProtNLM"/>
    </source>
</evidence>
<comment type="caution">
    <text evidence="2">The sequence shown here is derived from an EMBL/GenBank/DDBJ whole genome shotgun (WGS) entry which is preliminary data.</text>
</comment>
<sequence>MRIRLLPLLLALAPLASAAASEQTTIRSDVLLIERVQASAALQLPTRGMSMSQVEARFGTPAQKMEPRGGQKPQWPVIHRWNYPQFTVYFERDRVINAVANKATPEEIGPKPVR</sequence>
<keyword evidence="1" id="KW-0732">Signal</keyword>
<protein>
    <recommendedName>
        <fullName evidence="4">Lipoprotein SmpA/OmlA domain-containing protein</fullName>
    </recommendedName>
</protein>
<dbReference type="RefSeq" id="WP_183947498.1">
    <property type="nucleotide sequence ID" value="NZ_JACHHX010000004.1"/>
</dbReference>
<dbReference type="EMBL" id="JACHHX010000004">
    <property type="protein sequence ID" value="MBB5014927.1"/>
    <property type="molecule type" value="Genomic_DNA"/>
</dbReference>
<dbReference type="Proteomes" id="UP000519004">
    <property type="component" value="Unassembled WGS sequence"/>
</dbReference>
<reference evidence="2 3" key="1">
    <citation type="submission" date="2020-08" db="EMBL/GenBank/DDBJ databases">
        <title>Genomic Encyclopedia of Type Strains, Phase IV (KMG-IV): sequencing the most valuable type-strain genomes for metagenomic binning, comparative biology and taxonomic classification.</title>
        <authorList>
            <person name="Goeker M."/>
        </authorList>
    </citation>
    <scope>NUCLEOTIDE SEQUENCE [LARGE SCALE GENOMIC DNA]</scope>
    <source>
        <strain evidence="2 3">DSM 25897</strain>
    </source>
</reference>
<evidence type="ECO:0000256" key="1">
    <source>
        <dbReference type="SAM" id="SignalP"/>
    </source>
</evidence>
<feature type="signal peptide" evidence="1">
    <location>
        <begin position="1"/>
        <end position="18"/>
    </location>
</feature>
<keyword evidence="3" id="KW-1185">Reference proteome</keyword>
<evidence type="ECO:0000313" key="2">
    <source>
        <dbReference type="EMBL" id="MBB5014927.1"/>
    </source>
</evidence>